<dbReference type="InterPro" id="IPR008996">
    <property type="entry name" value="IL1/FGF"/>
</dbReference>
<dbReference type="InterPro" id="IPR002209">
    <property type="entry name" value="Fibroblast_GF_fam"/>
</dbReference>
<evidence type="ECO:0000256" key="1">
    <source>
        <dbReference type="ARBA" id="ARBA00007936"/>
    </source>
</evidence>
<dbReference type="Gene3D" id="2.80.10.50">
    <property type="match status" value="1"/>
</dbReference>
<dbReference type="SUPFAM" id="SSF50353">
    <property type="entry name" value="Cytokine"/>
    <property type="match status" value="1"/>
</dbReference>
<dbReference type="EMBL" id="MU825882">
    <property type="protein sequence ID" value="KAJ7385094.1"/>
    <property type="molecule type" value="Genomic_DNA"/>
</dbReference>
<reference evidence="2" key="1">
    <citation type="submission" date="2023-01" db="EMBL/GenBank/DDBJ databases">
        <title>Genome assembly of the deep-sea coral Lophelia pertusa.</title>
        <authorList>
            <person name="Herrera S."/>
            <person name="Cordes E."/>
        </authorList>
    </citation>
    <scope>NUCLEOTIDE SEQUENCE</scope>
    <source>
        <strain evidence="2">USNM1676648</strain>
        <tissue evidence="2">Polyp</tissue>
    </source>
</reference>
<evidence type="ECO:0000313" key="3">
    <source>
        <dbReference type="Proteomes" id="UP001163046"/>
    </source>
</evidence>
<keyword evidence="3" id="KW-1185">Reference proteome</keyword>
<comment type="similarity">
    <text evidence="1">Belongs to the heparin-binding growth factors family.</text>
</comment>
<proteinExistence type="inferred from homology"/>
<protein>
    <submittedName>
        <fullName evidence="2">Fibroblast growth factor 6</fullName>
    </submittedName>
</protein>
<organism evidence="2 3">
    <name type="scientific">Desmophyllum pertusum</name>
    <dbReference type="NCBI Taxonomy" id="174260"/>
    <lineage>
        <taxon>Eukaryota</taxon>
        <taxon>Metazoa</taxon>
        <taxon>Cnidaria</taxon>
        <taxon>Anthozoa</taxon>
        <taxon>Hexacorallia</taxon>
        <taxon>Scleractinia</taxon>
        <taxon>Caryophylliina</taxon>
        <taxon>Caryophylliidae</taxon>
        <taxon>Desmophyllum</taxon>
    </lineage>
</organism>
<dbReference type="Proteomes" id="UP001163046">
    <property type="component" value="Unassembled WGS sequence"/>
</dbReference>
<accession>A0A9X0D511</accession>
<comment type="caution">
    <text evidence="2">The sequence shown here is derived from an EMBL/GenBank/DDBJ whole genome shotgun (WGS) entry which is preliminary data.</text>
</comment>
<evidence type="ECO:0000313" key="2">
    <source>
        <dbReference type="EMBL" id="KAJ7385094.1"/>
    </source>
</evidence>
<dbReference type="AlphaFoldDB" id="A0A9X0D511"/>
<dbReference type="PANTHER" id="PTHR11486">
    <property type="entry name" value="FIBROBLAST GROWTH FACTOR"/>
    <property type="match status" value="1"/>
</dbReference>
<dbReference type="OrthoDB" id="5960247at2759"/>
<name>A0A9X0D511_9CNID</name>
<dbReference type="InterPro" id="IPR056378">
    <property type="entry name" value="Let-756-like_FGF"/>
</dbReference>
<dbReference type="Pfam" id="PF00167">
    <property type="entry name" value="FGF"/>
    <property type="match status" value="1"/>
</dbReference>
<dbReference type="GO" id="GO:0008083">
    <property type="term" value="F:growth factor activity"/>
    <property type="evidence" value="ECO:0007669"/>
    <property type="project" value="InterPro"/>
</dbReference>
<sequence length="128" mass="14811">MVSRRVLLTSRWGYYLQIDEQQNICGARTKDKDEYCVLEMKTIDFTKVTIRGVKTNVYIAINAQGHLYTTDSENPSVYGRRFIIATAITTMSRTNMTGFTWRSNGKVLRRTAARQAWGKLRVVFSCNW</sequence>
<gene>
    <name evidence="2" type="primary">FGF6</name>
    <name evidence="2" type="ORF">OS493_017459</name>
</gene>
<dbReference type="CDD" id="cd00058">
    <property type="entry name" value="beta-trefoil_FGF"/>
    <property type="match status" value="1"/>
</dbReference>